<keyword evidence="1" id="KW-0812">Transmembrane</keyword>
<feature type="non-terminal residue" evidence="2">
    <location>
        <position position="1"/>
    </location>
</feature>
<evidence type="ECO:0008006" key="4">
    <source>
        <dbReference type="Google" id="ProtNLM"/>
    </source>
</evidence>
<evidence type="ECO:0000313" key="3">
    <source>
        <dbReference type="Proteomes" id="UP001629536"/>
    </source>
</evidence>
<gene>
    <name evidence="2" type="ORF">ABGF40_08765</name>
</gene>
<dbReference type="Proteomes" id="UP001629536">
    <property type="component" value="Unassembled WGS sequence"/>
</dbReference>
<dbReference type="RefSeq" id="WP_408127125.1">
    <property type="nucleotide sequence ID" value="NZ_JBFNFH010000041.1"/>
</dbReference>
<keyword evidence="1" id="KW-1133">Transmembrane helix</keyword>
<sequence length="93" mass="10393">FSIYTKSKNLLIAMTSGFILVGVILTNLLNVNIIKLYSPFSYLFANKVADNSVMVRNVIIGGNFVTSIFVLTLWSVIFMMIGSVIADKRKQRV</sequence>
<evidence type="ECO:0000313" key="2">
    <source>
        <dbReference type="EMBL" id="MFM1525738.1"/>
    </source>
</evidence>
<accession>A0ABW9F9J9</accession>
<feature type="transmembrane region" description="Helical" evidence="1">
    <location>
        <begin position="12"/>
        <end position="38"/>
    </location>
</feature>
<organism evidence="2 3">
    <name type="scientific">Helcococcus bovis</name>
    <dbReference type="NCBI Taxonomy" id="3153252"/>
    <lineage>
        <taxon>Bacteria</taxon>
        <taxon>Bacillati</taxon>
        <taxon>Bacillota</taxon>
        <taxon>Tissierellia</taxon>
        <taxon>Tissierellales</taxon>
        <taxon>Peptoniphilaceae</taxon>
        <taxon>Helcococcus</taxon>
    </lineage>
</organism>
<name>A0ABW9F9J9_9FIRM</name>
<keyword evidence="1" id="KW-0472">Membrane</keyword>
<feature type="transmembrane region" description="Helical" evidence="1">
    <location>
        <begin position="58"/>
        <end position="86"/>
    </location>
</feature>
<protein>
    <recommendedName>
        <fullName evidence="4">ABC transporter permease</fullName>
    </recommendedName>
</protein>
<evidence type="ECO:0000256" key="1">
    <source>
        <dbReference type="SAM" id="Phobius"/>
    </source>
</evidence>
<proteinExistence type="predicted"/>
<dbReference type="EMBL" id="JBFNFH010000041">
    <property type="protein sequence ID" value="MFM1525738.1"/>
    <property type="molecule type" value="Genomic_DNA"/>
</dbReference>
<comment type="caution">
    <text evidence="2">The sequence shown here is derived from an EMBL/GenBank/DDBJ whole genome shotgun (WGS) entry which is preliminary data.</text>
</comment>
<keyword evidence="3" id="KW-1185">Reference proteome</keyword>
<reference evidence="2 3" key="1">
    <citation type="journal article" date="2024" name="Front. Microbiol.">
        <title>Pangenomic and biochemical analyses of Helcococcus ovis reveal widespread tetracycline resistance and a novel bacterial species, Helcococcus bovis.</title>
        <authorList>
            <person name="Cunha F."/>
            <person name="Zhai Y."/>
            <person name="Casaro S."/>
            <person name="Jones K.L."/>
            <person name="Hernandez M."/>
            <person name="Bisinotto R.S."/>
            <person name="Kariyawasam S."/>
            <person name="Brown M.B."/>
            <person name="Phillips A."/>
            <person name="Jeong K.C."/>
            <person name="Galvao K.N."/>
        </authorList>
    </citation>
    <scope>NUCLEOTIDE SEQUENCE [LARGE SCALE GENOMIC DNA]</scope>
    <source>
        <strain evidence="2 3">KG197</strain>
    </source>
</reference>